<gene>
    <name evidence="1" type="ORF">UW63_C0027G0006</name>
</gene>
<dbReference type="Proteomes" id="UP000034154">
    <property type="component" value="Unassembled WGS sequence"/>
</dbReference>
<organism evidence="1 2">
    <name type="scientific">Candidatus Uhrbacteria bacterium GW2011_GWF2_44_350</name>
    <dbReference type="NCBI Taxonomy" id="1619000"/>
    <lineage>
        <taxon>Bacteria</taxon>
        <taxon>Candidatus Uhriibacteriota</taxon>
    </lineage>
</organism>
<dbReference type="EMBL" id="LCJB01000027">
    <property type="protein sequence ID" value="KKT70375.1"/>
    <property type="molecule type" value="Genomic_DNA"/>
</dbReference>
<protein>
    <submittedName>
        <fullName evidence="1">Uncharacterized protein</fullName>
    </submittedName>
</protein>
<name>A0A0G1JGB3_9BACT</name>
<accession>A0A0G1JGB3</accession>
<reference evidence="1 2" key="1">
    <citation type="journal article" date="2015" name="Nature">
        <title>rRNA introns, odd ribosomes, and small enigmatic genomes across a large radiation of phyla.</title>
        <authorList>
            <person name="Brown C.T."/>
            <person name="Hug L.A."/>
            <person name="Thomas B.C."/>
            <person name="Sharon I."/>
            <person name="Castelle C.J."/>
            <person name="Singh A."/>
            <person name="Wilkins M.J."/>
            <person name="Williams K.H."/>
            <person name="Banfield J.F."/>
        </authorList>
    </citation>
    <scope>NUCLEOTIDE SEQUENCE [LARGE SCALE GENOMIC DNA]</scope>
</reference>
<dbReference type="AlphaFoldDB" id="A0A0G1JGB3"/>
<comment type="caution">
    <text evidence="1">The sequence shown here is derived from an EMBL/GenBank/DDBJ whole genome shotgun (WGS) entry which is preliminary data.</text>
</comment>
<sequence>MIVTTKYGKNDIGSNCFQVLLVANDGRPIVMRYISRVSEVPFLTRGNILIWNWETSIFHIHQNLDTAIRSCVHTQGRYGRDDQRGGARGELIELSVIVARHGILWDMVGEWRELSPARRKAYTEASLATADLLRNSRNKLRAGMAERAVMASTIFDSLGRVNLSRTEALQATVRDHAKRRAVDARSISVRVDRRMSVLLDEREKNLDLLRQLTFWVAALSDSVDETAKSQIESLLLMSADSPFEHFFSRCLLDDLMPACRAYRSASSRPRVDAARRLKRLNDAIAIFWHSRSFSDMRMRLAKALSRRPRNDFELATLRLEFEALLQVMKSDRDKGLDKTLRNSPLPRAIRHLELSLLEWQLGDFPAMVEELDRAEAPF</sequence>
<evidence type="ECO:0000313" key="1">
    <source>
        <dbReference type="EMBL" id="KKT70375.1"/>
    </source>
</evidence>
<proteinExistence type="predicted"/>
<evidence type="ECO:0000313" key="2">
    <source>
        <dbReference type="Proteomes" id="UP000034154"/>
    </source>
</evidence>